<dbReference type="SUPFAM" id="SSF51735">
    <property type="entry name" value="NAD(P)-binding Rossmann-fold domains"/>
    <property type="match status" value="1"/>
</dbReference>
<dbReference type="Pfam" id="PF02153">
    <property type="entry name" value="PDH_N"/>
    <property type="match status" value="1"/>
</dbReference>
<evidence type="ECO:0000259" key="2">
    <source>
        <dbReference type="PROSITE" id="PS51176"/>
    </source>
</evidence>
<proteinExistence type="predicted"/>
<feature type="domain" description="Prephenate/arogenate dehydrogenase" evidence="2">
    <location>
        <begin position="1"/>
        <end position="259"/>
    </location>
</feature>
<dbReference type="PROSITE" id="PS51176">
    <property type="entry name" value="PDH_ADH"/>
    <property type="match status" value="1"/>
</dbReference>
<dbReference type="SUPFAM" id="SSF48179">
    <property type="entry name" value="6-phosphogluconate dehydrogenase C-terminal domain-like"/>
    <property type="match status" value="1"/>
</dbReference>
<dbReference type="InterPro" id="IPR003099">
    <property type="entry name" value="Prephen_DH"/>
</dbReference>
<dbReference type="InterPro" id="IPR050812">
    <property type="entry name" value="Preph/Arog_dehydrog"/>
</dbReference>
<dbReference type="AlphaFoldDB" id="A0A081BPI9"/>
<keyword evidence="1" id="KW-0560">Oxidoreductase</keyword>
<dbReference type="Gene3D" id="1.10.3660.10">
    <property type="entry name" value="6-phosphogluconate dehydrogenase C-terminal like domain"/>
    <property type="match status" value="1"/>
</dbReference>
<dbReference type="HOGENOM" id="CLU_1080348_0_0_0"/>
<keyword evidence="4" id="KW-1185">Reference proteome</keyword>
<dbReference type="InterPro" id="IPR046826">
    <property type="entry name" value="PDH_N"/>
</dbReference>
<dbReference type="GO" id="GO:0008977">
    <property type="term" value="F:prephenate dehydrogenase (NAD+) activity"/>
    <property type="evidence" value="ECO:0007669"/>
    <property type="project" value="InterPro"/>
</dbReference>
<dbReference type="GO" id="GO:0004665">
    <property type="term" value="F:prephenate dehydrogenase (NADP+) activity"/>
    <property type="evidence" value="ECO:0007669"/>
    <property type="project" value="InterPro"/>
</dbReference>
<evidence type="ECO:0000313" key="4">
    <source>
        <dbReference type="Proteomes" id="UP000030700"/>
    </source>
</evidence>
<evidence type="ECO:0000313" key="3">
    <source>
        <dbReference type="EMBL" id="GAK52305.1"/>
    </source>
</evidence>
<dbReference type="InterPro" id="IPR008927">
    <property type="entry name" value="6-PGluconate_DH-like_C_sf"/>
</dbReference>
<reference evidence="3" key="1">
    <citation type="journal article" date="2015" name="PeerJ">
        <title>First genomic representation of candidate bacterial phylum KSB3 points to enhanced environmental sensing as a trigger of wastewater bulking.</title>
        <authorList>
            <person name="Sekiguchi Y."/>
            <person name="Ohashi A."/>
            <person name="Parks D.H."/>
            <person name="Yamauchi T."/>
            <person name="Tyson G.W."/>
            <person name="Hugenholtz P."/>
        </authorList>
    </citation>
    <scope>NUCLEOTIDE SEQUENCE [LARGE SCALE GENOMIC DNA]</scope>
</reference>
<dbReference type="GO" id="GO:0006571">
    <property type="term" value="P:tyrosine biosynthetic process"/>
    <property type="evidence" value="ECO:0007669"/>
    <property type="project" value="InterPro"/>
</dbReference>
<dbReference type="EMBL" id="DF820458">
    <property type="protein sequence ID" value="GAK52305.1"/>
    <property type="molecule type" value="Genomic_DNA"/>
</dbReference>
<sequence>MNIAVIGAGHMGGWFAQELAKEGNQVAVFDLDPQKTQGLSGVRVLTALEELHNLNPEMLLNAVSIRHTIEAFTACVPYLPDHCVLVDVASVKGELPRYYQQGKFRYASMHPMFGPTFANVHQLQEENVILITESDPNVKEFFRQFFARKELNIFDFSFKAHDQMTAYSLSLPFASTLVFAACMKNTTVPGTTFKRHLATAKGLLSEDDHLLAEILFNEYTLEQLERVTARLEFLKHVIKGRDYDEIRRFFQQLRENINV</sequence>
<gene>
    <name evidence="3" type="ORF">U14_03556</name>
</gene>
<dbReference type="Gene3D" id="3.40.50.720">
    <property type="entry name" value="NAD(P)-binding Rossmann-like Domain"/>
    <property type="match status" value="1"/>
</dbReference>
<accession>A0A081BPI9</accession>
<dbReference type="Proteomes" id="UP000030700">
    <property type="component" value="Unassembled WGS sequence"/>
</dbReference>
<dbReference type="PANTHER" id="PTHR21363:SF0">
    <property type="entry name" value="PREPHENATE DEHYDROGENASE [NADP(+)]"/>
    <property type="match status" value="1"/>
</dbReference>
<dbReference type="GO" id="GO:0070403">
    <property type="term" value="F:NAD+ binding"/>
    <property type="evidence" value="ECO:0007669"/>
    <property type="project" value="InterPro"/>
</dbReference>
<dbReference type="STRING" id="1499966.U14_03556"/>
<name>A0A081BPI9_9BACT</name>
<dbReference type="PANTHER" id="PTHR21363">
    <property type="entry name" value="PREPHENATE DEHYDROGENASE"/>
    <property type="match status" value="1"/>
</dbReference>
<dbReference type="InterPro" id="IPR036291">
    <property type="entry name" value="NAD(P)-bd_dom_sf"/>
</dbReference>
<protein>
    <submittedName>
        <fullName evidence="3">Chorismate mutase/prephenate dehydratase</fullName>
    </submittedName>
</protein>
<evidence type="ECO:0000256" key="1">
    <source>
        <dbReference type="ARBA" id="ARBA00023002"/>
    </source>
</evidence>
<organism evidence="3">
    <name type="scientific">Candidatus Moduliflexus flocculans</name>
    <dbReference type="NCBI Taxonomy" id="1499966"/>
    <lineage>
        <taxon>Bacteria</taxon>
        <taxon>Candidatus Moduliflexota</taxon>
        <taxon>Candidatus Moduliflexia</taxon>
        <taxon>Candidatus Moduliflexales</taxon>
        <taxon>Candidatus Moduliflexaceae</taxon>
    </lineage>
</organism>